<dbReference type="Proteomes" id="UP000887569">
    <property type="component" value="Unplaced"/>
</dbReference>
<keyword evidence="1" id="KW-1185">Reference proteome</keyword>
<dbReference type="InterPro" id="IPR032037">
    <property type="entry name" value="MMACHC"/>
</dbReference>
<dbReference type="Pfam" id="PF16690">
    <property type="entry name" value="MMACHC"/>
    <property type="match status" value="1"/>
</dbReference>
<evidence type="ECO:0000313" key="1">
    <source>
        <dbReference type="Proteomes" id="UP000887569"/>
    </source>
</evidence>
<protein>
    <submittedName>
        <fullName evidence="2">Cyanocobalamin reductase (cyanide-eliminating)</fullName>
    </submittedName>
</protein>
<name>A0A915AM09_PARUN</name>
<dbReference type="AlphaFoldDB" id="A0A915AM09"/>
<reference evidence="2" key="1">
    <citation type="submission" date="2022-11" db="UniProtKB">
        <authorList>
            <consortium name="WormBaseParasite"/>
        </authorList>
    </citation>
    <scope>IDENTIFICATION</scope>
</reference>
<evidence type="ECO:0000313" key="2">
    <source>
        <dbReference type="WBParaSite" id="PgR010_g201_t01"/>
    </source>
</evidence>
<dbReference type="WBParaSite" id="PgR010_g201_t01">
    <property type="protein sequence ID" value="PgR010_g201_t01"/>
    <property type="gene ID" value="PgR010_g201"/>
</dbReference>
<proteinExistence type="predicted"/>
<accession>A0A915AM09</accession>
<sequence length="39" mass="4945">MDNRYRDCGDPIEKYSALQLKYFNTVPRRRWRLIAHWFQ</sequence>
<organism evidence="1 2">
    <name type="scientific">Parascaris univalens</name>
    <name type="common">Nematode worm</name>
    <dbReference type="NCBI Taxonomy" id="6257"/>
    <lineage>
        <taxon>Eukaryota</taxon>
        <taxon>Metazoa</taxon>
        <taxon>Ecdysozoa</taxon>
        <taxon>Nematoda</taxon>
        <taxon>Chromadorea</taxon>
        <taxon>Rhabditida</taxon>
        <taxon>Spirurina</taxon>
        <taxon>Ascaridomorpha</taxon>
        <taxon>Ascaridoidea</taxon>
        <taxon>Ascarididae</taxon>
        <taxon>Parascaris</taxon>
    </lineage>
</organism>